<dbReference type="AlphaFoldDB" id="A0A370FJ56"/>
<accession>A0A370FJ56</accession>
<comment type="caution">
    <text evidence="2">The sequence shown here is derived from an EMBL/GenBank/DDBJ whole genome shotgun (WGS) entry which is preliminary data.</text>
</comment>
<reference evidence="2 3" key="1">
    <citation type="submission" date="2018-07" db="EMBL/GenBank/DDBJ databases">
        <title>Genomic Encyclopedia of Type Strains, Phase IV (KMG-IV): sequencing the most valuable type-strain genomes for metagenomic binning, comparative biology and taxonomic classification.</title>
        <authorList>
            <person name="Goeker M."/>
        </authorList>
    </citation>
    <scope>NUCLEOTIDE SEQUENCE [LARGE SCALE GENOMIC DNA]</scope>
    <source>
        <strain evidence="2 3">DSM 21352</strain>
    </source>
</reference>
<gene>
    <name evidence="2" type="ORF">DFR41_104215</name>
</gene>
<dbReference type="EMBL" id="QQAV01000004">
    <property type="protein sequence ID" value="RDI25159.1"/>
    <property type="molecule type" value="Genomic_DNA"/>
</dbReference>
<organism evidence="2 3">
    <name type="scientific">Pseudacidovorax intermedius</name>
    <dbReference type="NCBI Taxonomy" id="433924"/>
    <lineage>
        <taxon>Bacteria</taxon>
        <taxon>Pseudomonadati</taxon>
        <taxon>Pseudomonadota</taxon>
        <taxon>Betaproteobacteria</taxon>
        <taxon>Burkholderiales</taxon>
        <taxon>Comamonadaceae</taxon>
        <taxon>Pseudacidovorax</taxon>
    </lineage>
</organism>
<proteinExistence type="predicted"/>
<name>A0A370FJ56_9BURK</name>
<keyword evidence="3" id="KW-1185">Reference proteome</keyword>
<feature type="compositionally biased region" description="Basic and acidic residues" evidence="1">
    <location>
        <begin position="315"/>
        <end position="325"/>
    </location>
</feature>
<evidence type="ECO:0000256" key="1">
    <source>
        <dbReference type="SAM" id="MobiDB-lite"/>
    </source>
</evidence>
<protein>
    <submittedName>
        <fullName evidence="2">Uncharacterized protein</fullName>
    </submittedName>
</protein>
<feature type="region of interest" description="Disordered" evidence="1">
    <location>
        <begin position="295"/>
        <end position="325"/>
    </location>
</feature>
<sequence>MAKDWSSQLNQVNFQCRLCRHAWEGPPDLIEDDPEAEHHPYRYFADCPRCDSPKQPQAGWARALLKAHQAATGPVTPKGKAATAANLAGHPTPEETLRTRFNAMKHGMAARTATYFPAKPDRYAFCEGCEVNRLWCSEQPACVKQTEIFMLHHAAFEQRNPKVLGKLHADLQASLTASLQMLLQSVLGDGVVIKTPRVELSREGVPVALTYTDAAGEVHHIYDYRANPAFKPIADLVTRLGLSMGDLGLTVRAGESEEDRMAGTLKLDQASKETLVEFNQRMAVGVEAMRERLGRAGQRMRADPVLIEHQAQQQAEDRRTGGKAE</sequence>
<evidence type="ECO:0000313" key="3">
    <source>
        <dbReference type="Proteomes" id="UP000255265"/>
    </source>
</evidence>
<dbReference type="OrthoDB" id="8912822at2"/>
<dbReference type="RefSeq" id="WP_114802997.1">
    <property type="nucleotide sequence ID" value="NZ_QQAV01000004.1"/>
</dbReference>
<evidence type="ECO:0000313" key="2">
    <source>
        <dbReference type="EMBL" id="RDI25159.1"/>
    </source>
</evidence>
<dbReference type="Proteomes" id="UP000255265">
    <property type="component" value="Unassembled WGS sequence"/>
</dbReference>